<dbReference type="InterPro" id="IPR011990">
    <property type="entry name" value="TPR-like_helical_dom_sf"/>
</dbReference>
<gene>
    <name evidence="3" type="primary">yaiO</name>
    <name evidence="3" type="ORF">IFK94_09255</name>
</gene>
<dbReference type="AlphaFoldDB" id="A0A8J6Y6T5"/>
<reference evidence="3 4" key="1">
    <citation type="submission" date="2020-08" db="EMBL/GenBank/DDBJ databases">
        <title>Acidobacteriota in marine sediments use diverse sulfur dissimilation pathways.</title>
        <authorList>
            <person name="Wasmund K."/>
        </authorList>
    </citation>
    <scope>NUCLEOTIDE SEQUENCE [LARGE SCALE GENOMIC DNA]</scope>
    <source>
        <strain evidence="3">MAG AM4</strain>
    </source>
</reference>
<evidence type="ECO:0000313" key="3">
    <source>
        <dbReference type="EMBL" id="MBD3868300.1"/>
    </source>
</evidence>
<keyword evidence="1" id="KW-0732">Signal</keyword>
<protein>
    <submittedName>
        <fullName evidence="3">YaiO family outer membrane beta-barrel protein</fullName>
    </submittedName>
</protein>
<feature type="chain" id="PRO_5035319807" evidence="1">
    <location>
        <begin position="24"/>
        <end position="412"/>
    </location>
</feature>
<comment type="caution">
    <text evidence="3">The sequence shown here is derived from an EMBL/GenBank/DDBJ whole genome shotgun (WGS) entry which is preliminary data.</text>
</comment>
<evidence type="ECO:0000256" key="1">
    <source>
        <dbReference type="SAM" id="SignalP"/>
    </source>
</evidence>
<dbReference type="NCBIfam" id="TIGR04390">
    <property type="entry name" value="OMP_YaiO_dom"/>
    <property type="match status" value="1"/>
</dbReference>
<sequence>MKPMMRGALLLVLAGVLCLPALTAEETGFSRTELFEAAREAAWSGEREYAVEICLRILERYPNDHDTRILLGRIHAWEKRFPQARQELHTVLEAKPLYLDARLALIDAELWDDQAEEAIRLCDEGLEQDPGEADLLYRKYRALRKLGREQDALEVARLALAASPDDRKLYRTVKRLEAEQMKNELAVWYRYEHFDQSLDPWHESGVQLSHKFPWGTLIGRGTQAWRFGDSGTQFEVDAYPKLPHRFYLYLNAGASGSSLFPNYRYGAELYKNFGGGWEASAGAFRLHFDSSTGKLYTGSLGKYWRNYWFSLRPTLSDRDPDNSLSWRFSARRYFGDREDYVGFSVGTGTKPEQDFLTGTQNDLNSGRLQVEAQRRIIGRWIAKASVGMREQEFLTTDTRDSWFARVGMEWWF</sequence>
<dbReference type="SUPFAM" id="SSF48452">
    <property type="entry name" value="TPR-like"/>
    <property type="match status" value="1"/>
</dbReference>
<organism evidence="3 4">
    <name type="scientific">Candidatus Polarisedimenticola svalbardensis</name>
    <dbReference type="NCBI Taxonomy" id="2886004"/>
    <lineage>
        <taxon>Bacteria</taxon>
        <taxon>Pseudomonadati</taxon>
        <taxon>Acidobacteriota</taxon>
        <taxon>Candidatus Polarisedimenticolia</taxon>
        <taxon>Candidatus Polarisedimenticolales</taxon>
        <taxon>Candidatus Polarisedimenticolaceae</taxon>
        <taxon>Candidatus Polarisedimenticola</taxon>
    </lineage>
</organism>
<dbReference type="Gene3D" id="1.25.40.10">
    <property type="entry name" value="Tetratricopeptide repeat domain"/>
    <property type="match status" value="1"/>
</dbReference>
<proteinExistence type="predicted"/>
<dbReference type="Proteomes" id="UP000648239">
    <property type="component" value="Unassembled WGS sequence"/>
</dbReference>
<name>A0A8J6Y6T5_9BACT</name>
<dbReference type="EMBL" id="JACXWD010000027">
    <property type="protein sequence ID" value="MBD3868300.1"/>
    <property type="molecule type" value="Genomic_DNA"/>
</dbReference>
<feature type="domain" description="YaiO beta-barrel" evidence="2">
    <location>
        <begin position="182"/>
        <end position="353"/>
    </location>
</feature>
<dbReference type="InterPro" id="IPR030887">
    <property type="entry name" value="Beta-barrel_YaiO"/>
</dbReference>
<evidence type="ECO:0000313" key="4">
    <source>
        <dbReference type="Proteomes" id="UP000648239"/>
    </source>
</evidence>
<accession>A0A8J6Y6T5</accession>
<dbReference type="Pfam" id="PF19413">
    <property type="entry name" value="YaiO"/>
    <property type="match status" value="1"/>
</dbReference>
<evidence type="ECO:0000259" key="2">
    <source>
        <dbReference type="Pfam" id="PF19413"/>
    </source>
</evidence>
<feature type="signal peptide" evidence="1">
    <location>
        <begin position="1"/>
        <end position="23"/>
    </location>
</feature>